<sequence>MKGDLREKIREFTIKFGVFPLFFDDGASDSNYLKKIFLSPQALSDQLLFLYGLVAPNYGLLPPNDSFFRANDSLPAANNRSRRATLAIV</sequence>
<evidence type="ECO:0000313" key="1">
    <source>
        <dbReference type="EMBL" id="EEX70317.1"/>
    </source>
</evidence>
<proteinExistence type="predicted"/>
<dbReference type="Proteomes" id="UP000003460">
    <property type="component" value="Unassembled WGS sequence"/>
</dbReference>
<reference evidence="1" key="1">
    <citation type="submission" date="2009-09" db="EMBL/GenBank/DDBJ databases">
        <authorList>
            <person name="Weinstock G."/>
            <person name="Sodergren E."/>
            <person name="Clifton S."/>
            <person name="Fulton L."/>
            <person name="Fulton B."/>
            <person name="Courtney L."/>
            <person name="Fronick C."/>
            <person name="Harrison M."/>
            <person name="Strong C."/>
            <person name="Farmer C."/>
            <person name="Delahaunty K."/>
            <person name="Markovic C."/>
            <person name="Hall O."/>
            <person name="Minx P."/>
            <person name="Tomlinson C."/>
            <person name="Mitreva M."/>
            <person name="Nelson J."/>
            <person name="Hou S."/>
            <person name="Wollam A."/>
            <person name="Pepin K.H."/>
            <person name="Johnson M."/>
            <person name="Bhonagiri V."/>
            <person name="Nash W.E."/>
            <person name="Warren W."/>
            <person name="Chinwalla A."/>
            <person name="Mardis E.R."/>
            <person name="Wilson R.K."/>
        </authorList>
    </citation>
    <scope>NUCLEOTIDE SEQUENCE [LARGE SCALE GENOMIC DNA]</scope>
    <source>
        <strain evidence="1">ATCC 51259</strain>
    </source>
</reference>
<keyword evidence="2" id="KW-1185">Reference proteome</keyword>
<comment type="caution">
    <text evidence="1">The sequence shown here is derived from an EMBL/GenBank/DDBJ whole genome shotgun (WGS) entry which is preliminary data.</text>
</comment>
<organism evidence="1 2">
    <name type="scientific">Alloprevotella tannerae ATCC 51259</name>
    <dbReference type="NCBI Taxonomy" id="626522"/>
    <lineage>
        <taxon>Bacteria</taxon>
        <taxon>Pseudomonadati</taxon>
        <taxon>Bacteroidota</taxon>
        <taxon>Bacteroidia</taxon>
        <taxon>Bacteroidales</taxon>
        <taxon>Prevotellaceae</taxon>
        <taxon>Alloprevotella</taxon>
    </lineage>
</organism>
<dbReference type="HOGENOM" id="CLU_2452160_0_0_10"/>
<dbReference type="EMBL" id="ACIJ02000031">
    <property type="protein sequence ID" value="EEX70317.1"/>
    <property type="molecule type" value="Genomic_DNA"/>
</dbReference>
<gene>
    <name evidence="1" type="ORF">GCWU000325_02860</name>
</gene>
<dbReference type="AlphaFoldDB" id="C9LKT9"/>
<name>C9LKT9_9BACT</name>
<accession>C9LKT9</accession>
<protein>
    <submittedName>
        <fullName evidence="1">Uncharacterized protein</fullName>
    </submittedName>
</protein>
<evidence type="ECO:0000313" key="2">
    <source>
        <dbReference type="Proteomes" id="UP000003460"/>
    </source>
</evidence>